<dbReference type="InterPro" id="IPR003593">
    <property type="entry name" value="AAA+_ATPase"/>
</dbReference>
<gene>
    <name evidence="3" type="ORF">JOF39_002340</name>
</gene>
<dbReference type="Gene3D" id="3.40.50.300">
    <property type="entry name" value="P-loop containing nucleotide triphosphate hydrolases"/>
    <property type="match status" value="1"/>
</dbReference>
<evidence type="ECO:0000313" key="4">
    <source>
        <dbReference type="Proteomes" id="UP001195422"/>
    </source>
</evidence>
<sequence length="718" mass="79361">MLMDTHAGRDAGTSGIFAALEKARERGFVGRARELAAFADTVDGVSEARVFFIHGPGGIGKTTLLDALARRAARRGRYCLRLDARDLVCSGAAVAAAIDERRRTAGNPPPGGEVLFIDGYELLEPLDRWFREELLPARPAGAVAVIASRNAPSMRWRTDPGWRGLLKVFELDAFGPGNSMELLARLGVEPASRRILAGLGRGYPLVLAMLADAGPPAGRPERLADMPDLVSQLCRMIVDDIPDAEHRTALATCAQATRMTEELLRRTVGARAAEAWDWLRARPYVSSGRTGLFLHDVVCELFEAEFLQRSPDDYVDLHRVIRDYFLEQLADPGRPDADRAAAELMLLHRRGPLSDEIAVLRRAGLPRIERAAYREHERILELIEQGEGIDVAQLARQWIEAQPEGLYRVRSDEGVEGFSVQVYLPEPTGIGLRDPVAAAIARTVAERAPLRDGERININRFAGASGAYQRDPTQLLVNGVACILEWFSQPAAWSFIVTFDPEHYGLYFEYLGFSPLVRVRYGGREQVAYGWDRRRFPPQSFFELMESRELSGQIGPPPADLLKPEPLARGAFLEAVRSALANYRSPDRLAGSPLLDTQLVQPFSRQPVESLRRTLRAGVRAASADRRGAESGRVLERTYLKGAPSQEAAAELLGLPFGTCNRRWSAWARCCGRWRSAPAGSGSFPGWSPRLRRKKPRTGTMDRNWTESDLAAGRLGTG</sequence>
<dbReference type="EMBL" id="JAGIOJ010000001">
    <property type="protein sequence ID" value="MBP2399259.1"/>
    <property type="molecule type" value="Genomic_DNA"/>
</dbReference>
<keyword evidence="4" id="KW-1185">Reference proteome</keyword>
<feature type="region of interest" description="Disordered" evidence="1">
    <location>
        <begin position="679"/>
        <end position="718"/>
    </location>
</feature>
<evidence type="ECO:0000256" key="1">
    <source>
        <dbReference type="SAM" id="MobiDB-lite"/>
    </source>
</evidence>
<reference evidence="3 4" key="1">
    <citation type="submission" date="2021-03" db="EMBL/GenBank/DDBJ databases">
        <title>Sequencing the genomes of 1000 actinobacteria strains.</title>
        <authorList>
            <person name="Klenk H.-P."/>
        </authorList>
    </citation>
    <scope>NUCLEOTIDE SEQUENCE [LARGE SCALE GENOMIC DNA]</scope>
    <source>
        <strain evidence="3 4">DSM 20168</strain>
    </source>
</reference>
<dbReference type="Proteomes" id="UP001195422">
    <property type="component" value="Unassembled WGS sequence"/>
</dbReference>
<dbReference type="Pfam" id="PF13191">
    <property type="entry name" value="AAA_16"/>
    <property type="match status" value="1"/>
</dbReference>
<dbReference type="SMART" id="SM00382">
    <property type="entry name" value="AAA"/>
    <property type="match status" value="1"/>
</dbReference>
<feature type="domain" description="AAA+ ATPase" evidence="2">
    <location>
        <begin position="47"/>
        <end position="201"/>
    </location>
</feature>
<protein>
    <recommendedName>
        <fullName evidence="2">AAA+ ATPase domain-containing protein</fullName>
    </recommendedName>
</protein>
<name>A0ABS4XRW6_GLUPR</name>
<comment type="caution">
    <text evidence="3">The sequence shown here is derived from an EMBL/GenBank/DDBJ whole genome shotgun (WGS) entry which is preliminary data.</text>
</comment>
<evidence type="ECO:0000313" key="3">
    <source>
        <dbReference type="EMBL" id="MBP2399259.1"/>
    </source>
</evidence>
<accession>A0ABS4XRW6</accession>
<proteinExistence type="predicted"/>
<dbReference type="InterPro" id="IPR027417">
    <property type="entry name" value="P-loop_NTPase"/>
</dbReference>
<dbReference type="SUPFAM" id="SSF52540">
    <property type="entry name" value="P-loop containing nucleoside triphosphate hydrolases"/>
    <property type="match status" value="1"/>
</dbReference>
<evidence type="ECO:0000259" key="2">
    <source>
        <dbReference type="SMART" id="SM00382"/>
    </source>
</evidence>
<dbReference type="InterPro" id="IPR041664">
    <property type="entry name" value="AAA_16"/>
</dbReference>
<organism evidence="3 4">
    <name type="scientific">Glutamicibacter protophormiae</name>
    <name type="common">Brevibacterium protophormiae</name>
    <dbReference type="NCBI Taxonomy" id="37930"/>
    <lineage>
        <taxon>Bacteria</taxon>
        <taxon>Bacillati</taxon>
        <taxon>Actinomycetota</taxon>
        <taxon>Actinomycetes</taxon>
        <taxon>Micrococcales</taxon>
        <taxon>Micrococcaceae</taxon>
        <taxon>Glutamicibacter</taxon>
    </lineage>
</organism>